<reference evidence="2" key="1">
    <citation type="journal article" date="2020" name="Cell">
        <title>Large-Scale Comparative Analyses of Tick Genomes Elucidate Their Genetic Diversity and Vector Capacities.</title>
        <authorList>
            <consortium name="Tick Genome and Microbiome Consortium (TIGMIC)"/>
            <person name="Jia N."/>
            <person name="Wang J."/>
            <person name="Shi W."/>
            <person name="Du L."/>
            <person name="Sun Y."/>
            <person name="Zhan W."/>
            <person name="Jiang J.F."/>
            <person name="Wang Q."/>
            <person name="Zhang B."/>
            <person name="Ji P."/>
            <person name="Bell-Sakyi L."/>
            <person name="Cui X.M."/>
            <person name="Yuan T.T."/>
            <person name="Jiang B.G."/>
            <person name="Yang W.F."/>
            <person name="Lam T.T."/>
            <person name="Chang Q.C."/>
            <person name="Ding S.J."/>
            <person name="Wang X.J."/>
            <person name="Zhu J.G."/>
            <person name="Ruan X.D."/>
            <person name="Zhao L."/>
            <person name="Wei J.T."/>
            <person name="Ye R.Z."/>
            <person name="Que T.C."/>
            <person name="Du C.H."/>
            <person name="Zhou Y.H."/>
            <person name="Cheng J.X."/>
            <person name="Dai P.F."/>
            <person name="Guo W.B."/>
            <person name="Han X.H."/>
            <person name="Huang E.J."/>
            <person name="Li L.F."/>
            <person name="Wei W."/>
            <person name="Gao Y.C."/>
            <person name="Liu J.Z."/>
            <person name="Shao H.Z."/>
            <person name="Wang X."/>
            <person name="Wang C.C."/>
            <person name="Yang T.C."/>
            <person name="Huo Q.B."/>
            <person name="Li W."/>
            <person name="Chen H.Y."/>
            <person name="Chen S.E."/>
            <person name="Zhou L.G."/>
            <person name="Ni X.B."/>
            <person name="Tian J.H."/>
            <person name="Sheng Y."/>
            <person name="Liu T."/>
            <person name="Pan Y.S."/>
            <person name="Xia L.Y."/>
            <person name="Li J."/>
            <person name="Zhao F."/>
            <person name="Cao W.C."/>
        </authorList>
    </citation>
    <scope>NUCLEOTIDE SEQUENCE</scope>
    <source>
        <strain evidence="2">Rmic-2018</strain>
    </source>
</reference>
<accession>A0A9J6DKG8</accession>
<organism evidence="2 3">
    <name type="scientific">Rhipicephalus microplus</name>
    <name type="common">Cattle tick</name>
    <name type="synonym">Boophilus microplus</name>
    <dbReference type="NCBI Taxonomy" id="6941"/>
    <lineage>
        <taxon>Eukaryota</taxon>
        <taxon>Metazoa</taxon>
        <taxon>Ecdysozoa</taxon>
        <taxon>Arthropoda</taxon>
        <taxon>Chelicerata</taxon>
        <taxon>Arachnida</taxon>
        <taxon>Acari</taxon>
        <taxon>Parasitiformes</taxon>
        <taxon>Ixodida</taxon>
        <taxon>Ixodoidea</taxon>
        <taxon>Ixodidae</taxon>
        <taxon>Rhipicephalinae</taxon>
        <taxon>Rhipicephalus</taxon>
        <taxon>Boophilus</taxon>
    </lineage>
</organism>
<keyword evidence="3" id="KW-1185">Reference proteome</keyword>
<proteinExistence type="predicted"/>
<evidence type="ECO:0000313" key="2">
    <source>
        <dbReference type="EMBL" id="KAH8022337.1"/>
    </source>
</evidence>
<sequence>MAKPKPPLYIQKFKGTPEDVPIDKWLLFYMKAAETSWTHRDRIRRTIRGLSSGRDHILTVSDPTSGCTVPPRPFLTSFHVTHSGVTLKSPKIIVRSSKTTGISNRLDGMEDDVVHDSGVGDDVEAGSDSDEVAISDSSFDSDSE</sequence>
<comment type="caution">
    <text evidence="2">The sequence shown here is derived from an EMBL/GenBank/DDBJ whole genome shotgun (WGS) entry which is preliminary data.</text>
</comment>
<dbReference type="Proteomes" id="UP000821866">
    <property type="component" value="Chromosome 7"/>
</dbReference>
<evidence type="ECO:0000256" key="1">
    <source>
        <dbReference type="SAM" id="MobiDB-lite"/>
    </source>
</evidence>
<feature type="region of interest" description="Disordered" evidence="1">
    <location>
        <begin position="103"/>
        <end position="144"/>
    </location>
</feature>
<protein>
    <submittedName>
        <fullName evidence="2">Uncharacterized protein</fullName>
    </submittedName>
</protein>
<dbReference type="AlphaFoldDB" id="A0A9J6DKG8"/>
<feature type="compositionally biased region" description="Acidic residues" evidence="1">
    <location>
        <begin position="109"/>
        <end position="144"/>
    </location>
</feature>
<dbReference type="EMBL" id="JABSTU010000009">
    <property type="protein sequence ID" value="KAH8022337.1"/>
    <property type="molecule type" value="Genomic_DNA"/>
</dbReference>
<evidence type="ECO:0000313" key="3">
    <source>
        <dbReference type="Proteomes" id="UP000821866"/>
    </source>
</evidence>
<reference evidence="2" key="2">
    <citation type="submission" date="2021-09" db="EMBL/GenBank/DDBJ databases">
        <authorList>
            <person name="Jia N."/>
            <person name="Wang J."/>
            <person name="Shi W."/>
            <person name="Du L."/>
            <person name="Sun Y."/>
            <person name="Zhan W."/>
            <person name="Jiang J."/>
            <person name="Wang Q."/>
            <person name="Zhang B."/>
            <person name="Ji P."/>
            <person name="Sakyi L.B."/>
            <person name="Cui X."/>
            <person name="Yuan T."/>
            <person name="Jiang B."/>
            <person name="Yang W."/>
            <person name="Lam T.T.-Y."/>
            <person name="Chang Q."/>
            <person name="Ding S."/>
            <person name="Wang X."/>
            <person name="Zhu J."/>
            <person name="Ruan X."/>
            <person name="Zhao L."/>
            <person name="Wei J."/>
            <person name="Que T."/>
            <person name="Du C."/>
            <person name="Cheng J."/>
            <person name="Dai P."/>
            <person name="Han X."/>
            <person name="Huang E."/>
            <person name="Gao Y."/>
            <person name="Liu J."/>
            <person name="Shao H."/>
            <person name="Ye R."/>
            <person name="Li L."/>
            <person name="Wei W."/>
            <person name="Wang X."/>
            <person name="Wang C."/>
            <person name="Huo Q."/>
            <person name="Li W."/>
            <person name="Guo W."/>
            <person name="Chen H."/>
            <person name="Chen S."/>
            <person name="Zhou L."/>
            <person name="Zhou L."/>
            <person name="Ni X."/>
            <person name="Tian J."/>
            <person name="Zhou Y."/>
            <person name="Sheng Y."/>
            <person name="Liu T."/>
            <person name="Pan Y."/>
            <person name="Xia L."/>
            <person name="Li J."/>
            <person name="Zhao F."/>
            <person name="Cao W."/>
        </authorList>
    </citation>
    <scope>NUCLEOTIDE SEQUENCE</scope>
    <source>
        <strain evidence="2">Rmic-2018</strain>
        <tissue evidence="2">Larvae</tissue>
    </source>
</reference>
<gene>
    <name evidence="2" type="ORF">HPB51_023390</name>
</gene>
<name>A0A9J6DKG8_RHIMP</name>